<organism evidence="2 3">
    <name type="scientific">Nautilia profundicola (strain ATCC BAA-1463 / DSM 18972 / AmH)</name>
    <dbReference type="NCBI Taxonomy" id="598659"/>
    <lineage>
        <taxon>Bacteria</taxon>
        <taxon>Pseudomonadati</taxon>
        <taxon>Campylobacterota</taxon>
        <taxon>Epsilonproteobacteria</taxon>
        <taxon>Nautiliales</taxon>
        <taxon>Nautiliaceae</taxon>
        <taxon>Nautilia</taxon>
    </lineage>
</organism>
<dbReference type="OrthoDB" id="5343502at2"/>
<protein>
    <submittedName>
        <fullName evidence="2">Uncharacterized protein</fullName>
    </submittedName>
</protein>
<name>B9L745_NAUPA</name>
<sequence length="283" mass="33656">MKVILYTKDFNEKINEPVDIILSPQFYWIKKIDIPIKSLKDAKKLSKTLFKLDDTYLYDAFEINGKYYAYAIKKNININIDKKFINSIRLAQTELYDFNIINVSKNYSIQKIDDLLFCFPNIKNAPYIKDILPSLKLSKNKINIFNRIKLKKSVVISLLLLFLFINISFLLNIIKNKQTVKNLELKKAKIIHKYHLPKTTYQIKAILNELKEKDFNQNKIKKDLEFITKTPLKNDETFISLSYDKNRFDIEINSKRNFDNYFKKKFIKVNSNINNIYKASLYE</sequence>
<dbReference type="Proteomes" id="UP000000448">
    <property type="component" value="Chromosome"/>
</dbReference>
<dbReference type="KEGG" id="nam:NAMH_0011"/>
<evidence type="ECO:0000313" key="3">
    <source>
        <dbReference type="Proteomes" id="UP000000448"/>
    </source>
</evidence>
<gene>
    <name evidence="2" type="ordered locus">NAMH_0011</name>
</gene>
<accession>B9L745</accession>
<dbReference type="HOGENOM" id="CLU_982913_0_0_7"/>
<keyword evidence="1" id="KW-0472">Membrane</keyword>
<dbReference type="AlphaFoldDB" id="B9L745"/>
<dbReference type="EMBL" id="CP001279">
    <property type="protein sequence ID" value="ACM92649.1"/>
    <property type="molecule type" value="Genomic_DNA"/>
</dbReference>
<keyword evidence="1" id="KW-1133">Transmembrane helix</keyword>
<evidence type="ECO:0000256" key="1">
    <source>
        <dbReference type="SAM" id="Phobius"/>
    </source>
</evidence>
<feature type="transmembrane region" description="Helical" evidence="1">
    <location>
        <begin position="154"/>
        <end position="174"/>
    </location>
</feature>
<evidence type="ECO:0000313" key="2">
    <source>
        <dbReference type="EMBL" id="ACM92649.1"/>
    </source>
</evidence>
<reference evidence="2 3" key="1">
    <citation type="journal article" date="2009" name="PLoS Genet.">
        <title>Adaptations to submarine hydrothermal environments exemplified by the genome of Nautilia profundicola.</title>
        <authorList>
            <person name="Campbell B.J."/>
            <person name="Smith J.L."/>
            <person name="Hanson T.E."/>
            <person name="Klotz M.G."/>
            <person name="Stein L.Y."/>
            <person name="Lee C.K."/>
            <person name="Wu D."/>
            <person name="Robinson J.M."/>
            <person name="Khouri H.M."/>
            <person name="Eisen J.A."/>
            <person name="Cary S.C."/>
        </authorList>
    </citation>
    <scope>NUCLEOTIDE SEQUENCE [LARGE SCALE GENOMIC DNA]</scope>
    <source>
        <strain evidence="3">ATCC BAA-1463 / DSM 18972 / AmH</strain>
    </source>
</reference>
<keyword evidence="3" id="KW-1185">Reference proteome</keyword>
<proteinExistence type="predicted"/>
<keyword evidence="1" id="KW-0812">Transmembrane</keyword>
<dbReference type="STRING" id="598659.NAMH_0011"/>
<dbReference type="RefSeq" id="WP_012664020.1">
    <property type="nucleotide sequence ID" value="NC_012115.1"/>
</dbReference>